<proteinExistence type="predicted"/>
<reference evidence="2 4" key="3">
    <citation type="submission" date="2020-07" db="EMBL/GenBank/DDBJ databases">
        <title>Bacterial metabolism rescues the inhibition of intestinal drug absorption by food and drug additives.</title>
        <authorList>
            <person name="Zou L."/>
            <person name="Spanogiannopoulos P."/>
            <person name="Chien H.-C."/>
            <person name="Pieper L.M."/>
            <person name="Cai W."/>
            <person name="Khuri N."/>
            <person name="Pottel J."/>
            <person name="Vora B."/>
            <person name="Ni Z."/>
            <person name="Tsakalozou E."/>
            <person name="Zhang W."/>
            <person name="Shoichet B.K."/>
            <person name="Giacomini K.M."/>
            <person name="Turnbaugh P.J."/>
        </authorList>
    </citation>
    <scope>NUCLEOTIDE SEQUENCE [LARGE SCALE GENOMIC DNA]</scope>
    <source>
        <strain evidence="2 4">F22</strain>
    </source>
</reference>
<reference evidence="1 3" key="1">
    <citation type="submission" date="2015-09" db="EMBL/GenBank/DDBJ databases">
        <authorList>
            <consortium name="Pathogen Informatics"/>
        </authorList>
    </citation>
    <scope>NUCLEOTIDE SEQUENCE [LARGE SCALE GENOMIC DNA]</scope>
    <source>
        <strain evidence="1 3">2789STDY5834962</strain>
    </source>
</reference>
<sequence>MQTVFAEKTEERSLDDNRHIGELFFIRMYWEKGRIPSGNILYWKDAKREDAQINFTGFDGLLLYLDETCEQNGVLLRKAQVRRCQKRRRYLETGNVPDMEQMKKSGHAAIFWLKVMGREFASFQGIVHIWGRDYPYRSGFELIILLKDIVGFTERRGTRRNWMAERSC</sequence>
<dbReference type="AlphaFoldDB" id="A0A173QYI1"/>
<evidence type="ECO:0000313" key="3">
    <source>
        <dbReference type="Proteomes" id="UP000095727"/>
    </source>
</evidence>
<protein>
    <submittedName>
        <fullName evidence="1">Uncharacterized protein</fullName>
    </submittedName>
</protein>
<dbReference type="EMBL" id="CYXR01000001">
    <property type="protein sequence ID" value="CUM70318.1"/>
    <property type="molecule type" value="Genomic_DNA"/>
</dbReference>
<gene>
    <name evidence="1" type="ORF">ERS852574_00136</name>
    <name evidence="2" type="ORF">HUU93_12615</name>
</gene>
<dbReference type="RefSeq" id="WP_055155493.1">
    <property type="nucleotide sequence ID" value="NZ_CYXR01000001.1"/>
</dbReference>
<dbReference type="Proteomes" id="UP000554488">
    <property type="component" value="Unassembled WGS sequence"/>
</dbReference>
<organism evidence="1 3">
    <name type="scientific">Coprococcus comes</name>
    <dbReference type="NCBI Taxonomy" id="410072"/>
    <lineage>
        <taxon>Bacteria</taxon>
        <taxon>Bacillati</taxon>
        <taxon>Bacillota</taxon>
        <taxon>Clostridia</taxon>
        <taxon>Lachnospirales</taxon>
        <taxon>Lachnospiraceae</taxon>
        <taxon>Coprococcus</taxon>
    </lineage>
</organism>
<reference evidence="2 4" key="2">
    <citation type="submission" date="2020-04" db="EMBL/GenBank/DDBJ databases">
        <authorList>
            <person name="Pieper L."/>
        </authorList>
    </citation>
    <scope>NUCLEOTIDE SEQUENCE [LARGE SCALE GENOMIC DNA]</scope>
    <source>
        <strain evidence="2 4">F22</strain>
    </source>
</reference>
<name>A0A173QYI1_9FIRM</name>
<evidence type="ECO:0000313" key="4">
    <source>
        <dbReference type="Proteomes" id="UP000554488"/>
    </source>
</evidence>
<dbReference type="Proteomes" id="UP000095727">
    <property type="component" value="Unassembled WGS sequence"/>
</dbReference>
<evidence type="ECO:0000313" key="2">
    <source>
        <dbReference type="EMBL" id="NUN87425.1"/>
    </source>
</evidence>
<accession>A0A173QYI1</accession>
<dbReference type="EMBL" id="JABWDC010000057">
    <property type="protein sequence ID" value="NUN87425.1"/>
    <property type="molecule type" value="Genomic_DNA"/>
</dbReference>
<evidence type="ECO:0000313" key="1">
    <source>
        <dbReference type="EMBL" id="CUM70318.1"/>
    </source>
</evidence>